<reference evidence="8" key="2">
    <citation type="submission" date="2011-04" db="EMBL/GenBank/DDBJ databases">
        <title>The complete genome of chromosome of Treponema succinifaciens DSM 2489.</title>
        <authorList>
            <person name="Lucas S."/>
            <person name="Copeland A."/>
            <person name="Lapidus A."/>
            <person name="Bruce D."/>
            <person name="Goodwin L."/>
            <person name="Pitluck S."/>
            <person name="Peters L."/>
            <person name="Kyrpides N."/>
            <person name="Mavromatis K."/>
            <person name="Ivanova N."/>
            <person name="Ovchinnikova G."/>
            <person name="Teshima H."/>
            <person name="Detter J.C."/>
            <person name="Tapia R."/>
            <person name="Han C."/>
            <person name="Land M."/>
            <person name="Hauser L."/>
            <person name="Markowitz V."/>
            <person name="Cheng J.-F."/>
            <person name="Hugenholtz P."/>
            <person name="Woyke T."/>
            <person name="Wu D."/>
            <person name="Gronow S."/>
            <person name="Wellnitz S."/>
            <person name="Brambilla E."/>
            <person name="Klenk H.-P."/>
            <person name="Eisen J.A."/>
        </authorList>
    </citation>
    <scope>NUCLEOTIDE SEQUENCE [LARGE SCALE GENOMIC DNA]</scope>
    <source>
        <strain evidence="8">ATCC 33096 / DSM 2489 / 6091</strain>
    </source>
</reference>
<reference evidence="7 8" key="1">
    <citation type="journal article" date="2011" name="Stand. Genomic Sci.">
        <title>Complete genome sequence of Treponema succinifaciens type strain (6091).</title>
        <authorList>
            <person name="Han C."/>
            <person name="Gronow S."/>
            <person name="Teshima H."/>
            <person name="Lapidus A."/>
            <person name="Nolan M."/>
            <person name="Lucas S."/>
            <person name="Hammon N."/>
            <person name="Deshpande S."/>
            <person name="Cheng J.F."/>
            <person name="Zeytun A."/>
            <person name="Tapia R."/>
            <person name="Goodwin L."/>
            <person name="Pitluck S."/>
            <person name="Liolios K."/>
            <person name="Pagani I."/>
            <person name="Ivanova N."/>
            <person name="Mavromatis K."/>
            <person name="Mikhailova N."/>
            <person name="Huntemann M."/>
            <person name="Pati A."/>
            <person name="Chen A."/>
            <person name="Palaniappan K."/>
            <person name="Land M."/>
            <person name="Hauser L."/>
            <person name="Brambilla E.M."/>
            <person name="Rohde M."/>
            <person name="Goker M."/>
            <person name="Woyke T."/>
            <person name="Bristow J."/>
            <person name="Eisen J.A."/>
            <person name="Markowitz V."/>
            <person name="Hugenholtz P."/>
            <person name="Kyrpides N.C."/>
            <person name="Klenk H.P."/>
            <person name="Detter J.C."/>
        </authorList>
    </citation>
    <scope>NUCLEOTIDE SEQUENCE [LARGE SCALE GENOMIC DNA]</scope>
    <source>
        <strain evidence="8">ATCC 33096 / DSM 2489 / 6091</strain>
    </source>
</reference>
<evidence type="ECO:0000256" key="1">
    <source>
        <dbReference type="ARBA" id="ARBA00022603"/>
    </source>
</evidence>
<dbReference type="PRINTS" id="PR02008">
    <property type="entry name" value="RCMTFAMILY"/>
</dbReference>
<dbReference type="InterPro" id="IPR023267">
    <property type="entry name" value="RCMT"/>
</dbReference>
<comment type="similarity">
    <text evidence="5">Belongs to the class I-like SAM-binding methyltransferase superfamily. RsmB/NOP family.</text>
</comment>
<evidence type="ECO:0000256" key="5">
    <source>
        <dbReference type="PROSITE-ProRule" id="PRU01023"/>
    </source>
</evidence>
<sequence length="277" mass="31289">MAFEKFYSEIFTERWEKIKSSLASETLHAELSYKNCESYFLDPASIVAALCLPVKDSEKILDLCAAPGGKTLVLAGNKNDDAVLFSNERSPSRKKRLSKVVESSLPPEISCNVKVCLSDGASWCRRVSECYESILLDAPCSSERHVLNDKKYLEQWTPSRIKTVSMEQWALLSCAFRLLKKNGFLLYATCALCPQENDGVVSKLLKKFPDVNIASKDFMKEIFDLNRKSIKADIFCPQDFSLEDYFSFAEKTEFGFHILPDKSFGAGPLYFSLIKKS</sequence>
<keyword evidence="2 5" id="KW-0808">Transferase</keyword>
<feature type="binding site" evidence="5">
    <location>
        <position position="88"/>
    </location>
    <ligand>
        <name>S-adenosyl-L-methionine</name>
        <dbReference type="ChEBI" id="CHEBI:59789"/>
    </ligand>
</feature>
<organism evidence="7 8">
    <name type="scientific">Treponema succinifaciens (strain ATCC 33096 / DSM 2489 / 6091)</name>
    <dbReference type="NCBI Taxonomy" id="869209"/>
    <lineage>
        <taxon>Bacteria</taxon>
        <taxon>Pseudomonadati</taxon>
        <taxon>Spirochaetota</taxon>
        <taxon>Spirochaetia</taxon>
        <taxon>Spirochaetales</taxon>
        <taxon>Treponemataceae</taxon>
        <taxon>Treponema</taxon>
    </lineage>
</organism>
<dbReference type="Proteomes" id="UP000006852">
    <property type="component" value="Chromosome"/>
</dbReference>
<dbReference type="AlphaFoldDB" id="F2NVI2"/>
<evidence type="ECO:0000313" key="8">
    <source>
        <dbReference type="Proteomes" id="UP000006852"/>
    </source>
</evidence>
<accession>F2NVI2</accession>
<dbReference type="OrthoDB" id="9810297at2"/>
<keyword evidence="8" id="KW-1185">Reference proteome</keyword>
<dbReference type="KEGG" id="tsu:Tresu_1045"/>
<dbReference type="InterPro" id="IPR001678">
    <property type="entry name" value="MeTrfase_RsmB-F_NOP2_dom"/>
</dbReference>
<evidence type="ECO:0000313" key="7">
    <source>
        <dbReference type="EMBL" id="AEB13961.1"/>
    </source>
</evidence>
<dbReference type="GO" id="GO:0001510">
    <property type="term" value="P:RNA methylation"/>
    <property type="evidence" value="ECO:0007669"/>
    <property type="project" value="InterPro"/>
</dbReference>
<dbReference type="HOGENOM" id="CLU_041061_0_0_12"/>
<evidence type="ECO:0000256" key="3">
    <source>
        <dbReference type="ARBA" id="ARBA00022691"/>
    </source>
</evidence>
<dbReference type="eggNOG" id="COG0144">
    <property type="taxonomic scope" value="Bacteria"/>
</dbReference>
<keyword evidence="3 5" id="KW-0949">S-adenosyl-L-methionine</keyword>
<dbReference type="GO" id="GO:0003723">
    <property type="term" value="F:RNA binding"/>
    <property type="evidence" value="ECO:0007669"/>
    <property type="project" value="UniProtKB-UniRule"/>
</dbReference>
<dbReference type="Gene3D" id="3.40.50.150">
    <property type="entry name" value="Vaccinia Virus protein VP39"/>
    <property type="match status" value="1"/>
</dbReference>
<dbReference type="InterPro" id="IPR029063">
    <property type="entry name" value="SAM-dependent_MTases_sf"/>
</dbReference>
<feature type="binding site" evidence="5">
    <location>
        <position position="119"/>
    </location>
    <ligand>
        <name>S-adenosyl-L-methionine</name>
        <dbReference type="ChEBI" id="CHEBI:59789"/>
    </ligand>
</feature>
<feature type="binding site" evidence="5">
    <location>
        <position position="137"/>
    </location>
    <ligand>
        <name>S-adenosyl-L-methionine</name>
        <dbReference type="ChEBI" id="CHEBI:59789"/>
    </ligand>
</feature>
<name>F2NVI2_TRES6</name>
<dbReference type="Pfam" id="PF01189">
    <property type="entry name" value="Methyltr_RsmB-F"/>
    <property type="match status" value="1"/>
</dbReference>
<gene>
    <name evidence="7" type="ordered locus">Tresu_1045</name>
</gene>
<dbReference type="PANTHER" id="PTHR22807">
    <property type="entry name" value="NOP2 YEAST -RELATED NOL1/NOP2/FMU SUN DOMAIN-CONTAINING"/>
    <property type="match status" value="1"/>
</dbReference>
<dbReference type="STRING" id="869209.Tresu_1045"/>
<feature type="active site" description="Nucleophile" evidence="5">
    <location>
        <position position="190"/>
    </location>
</feature>
<keyword evidence="4 5" id="KW-0694">RNA-binding</keyword>
<evidence type="ECO:0000259" key="6">
    <source>
        <dbReference type="PROSITE" id="PS51686"/>
    </source>
</evidence>
<dbReference type="InterPro" id="IPR049560">
    <property type="entry name" value="MeTrfase_RsmB-F_NOP2_cat"/>
</dbReference>
<dbReference type="EMBL" id="CP002631">
    <property type="protein sequence ID" value="AEB13961.1"/>
    <property type="molecule type" value="Genomic_DNA"/>
</dbReference>
<protein>
    <submittedName>
        <fullName evidence="7">Fmu (Sun) domain protein</fullName>
    </submittedName>
</protein>
<proteinExistence type="inferred from homology"/>
<evidence type="ECO:0000256" key="2">
    <source>
        <dbReference type="ARBA" id="ARBA00022679"/>
    </source>
</evidence>
<dbReference type="GO" id="GO:0008173">
    <property type="term" value="F:RNA methyltransferase activity"/>
    <property type="evidence" value="ECO:0007669"/>
    <property type="project" value="InterPro"/>
</dbReference>
<dbReference type="PROSITE" id="PS51686">
    <property type="entry name" value="SAM_MT_RSMB_NOP"/>
    <property type="match status" value="1"/>
</dbReference>
<dbReference type="PANTHER" id="PTHR22807:SF30">
    <property type="entry name" value="28S RRNA (CYTOSINE(4447)-C(5))-METHYLTRANSFERASE-RELATED"/>
    <property type="match status" value="1"/>
</dbReference>
<keyword evidence="1 5" id="KW-0489">Methyltransferase</keyword>
<feature type="binding site" evidence="5">
    <location>
        <begin position="64"/>
        <end position="70"/>
    </location>
    <ligand>
        <name>S-adenosyl-L-methionine</name>
        <dbReference type="ChEBI" id="CHEBI:59789"/>
    </ligand>
</feature>
<dbReference type="SUPFAM" id="SSF53335">
    <property type="entry name" value="S-adenosyl-L-methionine-dependent methyltransferases"/>
    <property type="match status" value="1"/>
</dbReference>
<evidence type="ECO:0000256" key="4">
    <source>
        <dbReference type="ARBA" id="ARBA00022884"/>
    </source>
</evidence>
<feature type="domain" description="SAM-dependent MTase RsmB/NOP-type" evidence="6">
    <location>
        <begin position="1"/>
        <end position="277"/>
    </location>
</feature>